<evidence type="ECO:0000313" key="1">
    <source>
        <dbReference type="EMBL" id="AYN55744.1"/>
    </source>
</evidence>
<organism evidence="1 2">
    <name type="scientific">Dickeya phage Kamild</name>
    <dbReference type="NCBI Taxonomy" id="2320190"/>
    <lineage>
        <taxon>Viruses</taxon>
        <taxon>Duplodnaviria</taxon>
        <taxon>Heunggongvirae</taxon>
        <taxon>Uroviricota</taxon>
        <taxon>Caudoviricetes</taxon>
        <taxon>Pantevenvirales</taxon>
        <taxon>Ackermannviridae</taxon>
        <taxon>Aglimvirinae</taxon>
        <taxon>Limestonevirus</taxon>
        <taxon>Limestonevirus limestone</taxon>
    </lineage>
</organism>
<accession>A0A3G2K9V4</accession>
<protein>
    <submittedName>
        <fullName evidence="1">Baseplate wedge protein</fullName>
    </submittedName>
</protein>
<proteinExistence type="predicted"/>
<dbReference type="Gene3D" id="3.30.300.200">
    <property type="match status" value="1"/>
</dbReference>
<dbReference type="EMBL" id="MH807812">
    <property type="protein sequence ID" value="AYN55744.1"/>
    <property type="molecule type" value="Genomic_DNA"/>
</dbReference>
<name>A0A3G2K9V4_9CAUD</name>
<sequence>MEINMATQTVPSLDVRTFEFLLKKRMKADPTFKDYNFEGSGLSAIIRILASDANAVGYMQNMLNGESHLHSAQQRSNVGLAAGFLSYTPDNYKASFLYANVTVTPYDASTAPDTIVIDRRAMFIGAKDGKSYNFTVDTPVSATLVDGSYKFENLKLVQGNWLYKSYDVEGSAISSYVIPSSTVDINHMVVQVAASDTADETSTYSRYVSPFDLSQYAQLYFVELGLDGMYTFEFGDGYICKRVEDGNVVYLQYLETSGEDGNDITSLSSASSIGGFNLVDVELVSERSSGGAAPESIEDTKRLAPLAYQAEGAAVAEMDYAVLTERLFSNVSRAKAYGGDTLSPPDSGYVYIAVIPTTGETLSDAEKADIVATLDKYNVGTITPKIVDADITYIDVTTTVFWDPTSTAFNEEQLKVVVSSGVVNWGASNLEGFEELFDKEQLQEAITKMDRSIASNIASVKYKRHFKPDYGVLDSFTFDFDRSIAAGSVRISGFKPLPAEVDFTYYIRDVSGVLNMYKVSTTDTTKEYLVQAVGTVDYVNGVVELQQITVSNYNAEGVTIVVSPDGLNQNLQAVQNQVLRIGAVTVLPEVRYVQRS</sequence>
<reference evidence="2" key="1">
    <citation type="submission" date="2018-08" db="EMBL/GenBank/DDBJ databases">
        <title>SRE bacteriophages.</title>
        <authorList>
            <person name="Carstens A.B."/>
            <person name="Djurhuus A.M."/>
            <person name="Kot W."/>
            <person name="Hansen L.H."/>
        </authorList>
    </citation>
    <scope>NUCLEOTIDE SEQUENCE [LARGE SCALE GENOMIC DNA]</scope>
</reference>
<evidence type="ECO:0000313" key="2">
    <source>
        <dbReference type="Proteomes" id="UP000280721"/>
    </source>
</evidence>
<dbReference type="Proteomes" id="UP000280721">
    <property type="component" value="Segment"/>
</dbReference>